<keyword evidence="5" id="KW-0648">Protein biosynthesis</keyword>
<proteinExistence type="predicted"/>
<evidence type="ECO:0000256" key="5">
    <source>
        <dbReference type="ARBA" id="ARBA00022917"/>
    </source>
</evidence>
<evidence type="ECO:0000256" key="8">
    <source>
        <dbReference type="PIRSR" id="PIRSR001529-1"/>
    </source>
</evidence>
<evidence type="ECO:0000256" key="3">
    <source>
        <dbReference type="ARBA" id="ARBA00022741"/>
    </source>
</evidence>
<name>A0A1F6ER53_9BACT</name>
<dbReference type="EMBL" id="MFLU01000003">
    <property type="protein sequence ID" value="OGG76104.1"/>
    <property type="molecule type" value="Genomic_DNA"/>
</dbReference>
<dbReference type="InterPro" id="IPR002314">
    <property type="entry name" value="aa-tRNA-synt_IIb"/>
</dbReference>
<feature type="binding site" evidence="8">
    <location>
        <position position="287"/>
    </location>
    <ligand>
        <name>L-serine</name>
        <dbReference type="ChEBI" id="CHEBI:33384"/>
    </ligand>
</feature>
<evidence type="ECO:0000256" key="9">
    <source>
        <dbReference type="PIRSR" id="PIRSR001529-2"/>
    </source>
</evidence>
<gene>
    <name evidence="12" type="ORF">A3A34_00770</name>
</gene>
<feature type="site" description="Important for serine binding" evidence="8">
    <location>
        <position position="386"/>
    </location>
</feature>
<protein>
    <recommendedName>
        <fullName evidence="1 7">Serine--tRNA ligase</fullName>
        <ecNumber evidence="1 7">6.1.1.11</ecNumber>
    </recommendedName>
</protein>
<dbReference type="GO" id="GO:0005524">
    <property type="term" value="F:ATP binding"/>
    <property type="evidence" value="ECO:0007669"/>
    <property type="project" value="UniProtKB-KW"/>
</dbReference>
<dbReference type="InterPro" id="IPR045864">
    <property type="entry name" value="aa-tRNA-synth_II/BPL/LPL"/>
</dbReference>
<organism evidence="12 13">
    <name type="scientific">Candidatus Kaiserbacteria bacterium RIFCSPLOWO2_01_FULL_50_24</name>
    <dbReference type="NCBI Taxonomy" id="1798507"/>
    <lineage>
        <taxon>Bacteria</taxon>
        <taxon>Candidatus Kaiseribacteriota</taxon>
    </lineage>
</organism>
<dbReference type="PRINTS" id="PR00981">
    <property type="entry name" value="TRNASYNTHSER"/>
</dbReference>
<keyword evidence="4 9" id="KW-0067">ATP-binding</keyword>
<keyword evidence="2 12" id="KW-0436">Ligase</keyword>
<dbReference type="NCBIfam" id="TIGR00414">
    <property type="entry name" value="serS"/>
    <property type="match status" value="1"/>
</dbReference>
<feature type="binding site" evidence="9">
    <location>
        <begin position="264"/>
        <end position="266"/>
    </location>
    <ligand>
        <name>ATP</name>
        <dbReference type="ChEBI" id="CHEBI:30616"/>
    </ligand>
</feature>
<evidence type="ECO:0000256" key="4">
    <source>
        <dbReference type="ARBA" id="ARBA00022840"/>
    </source>
</evidence>
<evidence type="ECO:0000256" key="2">
    <source>
        <dbReference type="ARBA" id="ARBA00022598"/>
    </source>
</evidence>
<evidence type="ECO:0000256" key="1">
    <source>
        <dbReference type="ARBA" id="ARBA00012840"/>
    </source>
</evidence>
<keyword evidence="3" id="KW-0547">Nucleotide-binding</keyword>
<dbReference type="EC" id="6.1.1.11" evidence="1 7"/>
<feature type="coiled-coil region" evidence="10">
    <location>
        <begin position="31"/>
        <end position="84"/>
    </location>
</feature>
<comment type="caution">
    <text evidence="12">The sequence shown here is derived from an EMBL/GenBank/DDBJ whole genome shotgun (WGS) entry which is preliminary data.</text>
</comment>
<dbReference type="PIRSF" id="PIRSF001529">
    <property type="entry name" value="Ser-tRNA-synth_IIa"/>
    <property type="match status" value="1"/>
</dbReference>
<reference evidence="12 13" key="1">
    <citation type="journal article" date="2016" name="Nat. Commun.">
        <title>Thousands of microbial genomes shed light on interconnected biogeochemical processes in an aquifer system.</title>
        <authorList>
            <person name="Anantharaman K."/>
            <person name="Brown C.T."/>
            <person name="Hug L.A."/>
            <person name="Sharon I."/>
            <person name="Castelle C.J."/>
            <person name="Probst A.J."/>
            <person name="Thomas B.C."/>
            <person name="Singh A."/>
            <person name="Wilkins M.J."/>
            <person name="Karaoz U."/>
            <person name="Brodie E.L."/>
            <person name="Williams K.H."/>
            <person name="Hubbard S.S."/>
            <person name="Banfield J.F."/>
        </authorList>
    </citation>
    <scope>NUCLEOTIDE SEQUENCE [LARGE SCALE GENOMIC DNA]</scope>
</reference>
<dbReference type="InterPro" id="IPR006195">
    <property type="entry name" value="aa-tRNA-synth_II"/>
</dbReference>
<dbReference type="InterPro" id="IPR042103">
    <property type="entry name" value="SerRS_1_N_sf"/>
</dbReference>
<dbReference type="Gene3D" id="1.10.287.40">
    <property type="entry name" value="Serine-tRNA synthetase, tRNA binding domain"/>
    <property type="match status" value="1"/>
</dbReference>
<dbReference type="Pfam" id="PF02403">
    <property type="entry name" value="Seryl_tRNA_N"/>
    <property type="match status" value="1"/>
</dbReference>
<dbReference type="PROSITE" id="PS50862">
    <property type="entry name" value="AA_TRNA_LIGASE_II"/>
    <property type="match status" value="1"/>
</dbReference>
<evidence type="ECO:0000259" key="11">
    <source>
        <dbReference type="PROSITE" id="PS50862"/>
    </source>
</evidence>
<dbReference type="GO" id="GO:0004828">
    <property type="term" value="F:serine-tRNA ligase activity"/>
    <property type="evidence" value="ECO:0007669"/>
    <property type="project" value="UniProtKB-UniRule"/>
</dbReference>
<dbReference type="SUPFAM" id="SSF46589">
    <property type="entry name" value="tRNA-binding arm"/>
    <property type="match status" value="1"/>
</dbReference>
<dbReference type="InterPro" id="IPR002317">
    <property type="entry name" value="Ser-tRNA-ligase_type_1"/>
</dbReference>
<dbReference type="GO" id="GO:0005737">
    <property type="term" value="C:cytoplasm"/>
    <property type="evidence" value="ECO:0007669"/>
    <property type="project" value="UniProtKB-UniRule"/>
</dbReference>
<dbReference type="Gene3D" id="3.30.930.10">
    <property type="entry name" value="Bira Bifunctional Protein, Domain 2"/>
    <property type="match status" value="1"/>
</dbReference>
<dbReference type="GO" id="GO:0006434">
    <property type="term" value="P:seryl-tRNA aminoacylation"/>
    <property type="evidence" value="ECO:0007669"/>
    <property type="project" value="UniProtKB-UniRule"/>
</dbReference>
<dbReference type="Proteomes" id="UP000178587">
    <property type="component" value="Unassembled WGS sequence"/>
</dbReference>
<dbReference type="InterPro" id="IPR010978">
    <property type="entry name" value="tRNA-bd_arm"/>
</dbReference>
<dbReference type="Pfam" id="PF00587">
    <property type="entry name" value="tRNA-synt_2b"/>
    <property type="match status" value="1"/>
</dbReference>
<dbReference type="AlphaFoldDB" id="A0A1F6ER53"/>
<dbReference type="STRING" id="1798507.A3A34_00770"/>
<dbReference type="InterPro" id="IPR015866">
    <property type="entry name" value="Ser-tRNA-synth_1_N"/>
</dbReference>
<evidence type="ECO:0000256" key="7">
    <source>
        <dbReference type="NCBIfam" id="TIGR00414"/>
    </source>
</evidence>
<evidence type="ECO:0000256" key="6">
    <source>
        <dbReference type="ARBA" id="ARBA00023146"/>
    </source>
</evidence>
<sequence>MLDIKFIRENRDIVEKAIRDKKTEPIDLDKVIQLYEERKALRTKLDEVNAARNKAAKEQNHADGKRLKEEAGEFEIKLPNLEKELVTLVSKIPNVPSADTPVGDESVNKIIRTWGEPKKFPFEPKAHWDLGKDLDIIDSEKAAEVSGARFAYLKGDLALMQFALIGLAFKTLGDVETLSSIAADAGTSVTITPFVPVVPPVLMRTAVMNRMARLHPMDERYVFEKDDLVLVGSAEHTIGPLHMDEILEEKRLPIRYVGYSTAFRREAGAAGKDTRGILRQHQFEKIELETFVVPEKSMEEQNFIVAIQEHLMQSLKLPYQVVLKSTGDQGAPNHRGIDIETWMPGQNTYRETHTSDLMTSYQSRRLNTRVRRTDGKVENVHMNDATVFAIGRTLIAVMENNQQKDGSIVIPTCLQGYMGKDVIK</sequence>
<dbReference type="SUPFAM" id="SSF55681">
    <property type="entry name" value="Class II aaRS and biotin synthetases"/>
    <property type="match status" value="1"/>
</dbReference>
<evidence type="ECO:0000313" key="12">
    <source>
        <dbReference type="EMBL" id="OGG76104.1"/>
    </source>
</evidence>
<accession>A0A1F6ER53</accession>
<keyword evidence="10" id="KW-0175">Coiled coil</keyword>
<keyword evidence="6" id="KW-0030">Aminoacyl-tRNA synthetase</keyword>
<feature type="domain" description="Aminoacyl-transfer RNA synthetases class-II family profile" evidence="11">
    <location>
        <begin position="186"/>
        <end position="411"/>
    </location>
</feature>
<evidence type="ECO:0000256" key="10">
    <source>
        <dbReference type="SAM" id="Coils"/>
    </source>
</evidence>
<feature type="binding site" evidence="8">
    <location>
        <position position="264"/>
    </location>
    <ligand>
        <name>L-serine</name>
        <dbReference type="ChEBI" id="CHEBI:33384"/>
    </ligand>
</feature>
<dbReference type="PANTHER" id="PTHR11778">
    <property type="entry name" value="SERYL-TRNA SYNTHETASE"/>
    <property type="match status" value="1"/>
</dbReference>
<evidence type="ECO:0000313" key="13">
    <source>
        <dbReference type="Proteomes" id="UP000178587"/>
    </source>
</evidence>